<dbReference type="AlphaFoldDB" id="A0AAN8S5Y0"/>
<reference evidence="4 5" key="1">
    <citation type="submission" date="2023-10" db="EMBL/GenBank/DDBJ databases">
        <title>Genomes of two closely related lineages of the louse Polyplax serrata with different host specificities.</title>
        <authorList>
            <person name="Martinu J."/>
            <person name="Tarabai H."/>
            <person name="Stefka J."/>
            <person name="Hypsa V."/>
        </authorList>
    </citation>
    <scope>NUCLEOTIDE SEQUENCE [LARGE SCALE GENOMIC DNA]</scope>
    <source>
        <strain evidence="4">HR10_N</strain>
    </source>
</reference>
<feature type="region of interest" description="Disordered" evidence="2">
    <location>
        <begin position="227"/>
        <end position="255"/>
    </location>
</feature>
<organism evidence="4 5">
    <name type="scientific">Polyplax serrata</name>
    <name type="common">Common mouse louse</name>
    <dbReference type="NCBI Taxonomy" id="468196"/>
    <lineage>
        <taxon>Eukaryota</taxon>
        <taxon>Metazoa</taxon>
        <taxon>Ecdysozoa</taxon>
        <taxon>Arthropoda</taxon>
        <taxon>Hexapoda</taxon>
        <taxon>Insecta</taxon>
        <taxon>Pterygota</taxon>
        <taxon>Neoptera</taxon>
        <taxon>Paraneoptera</taxon>
        <taxon>Psocodea</taxon>
        <taxon>Troctomorpha</taxon>
        <taxon>Phthiraptera</taxon>
        <taxon>Anoplura</taxon>
        <taxon>Polyplacidae</taxon>
        <taxon>Polyplax</taxon>
    </lineage>
</organism>
<sequence length="255" mass="29132">MGIDLVRGSNPKCPSFLLCGLSVMCFFLLCNWWSLSSQNFELLKQIDNLAEQLRVNGEELGKCSQQQILLEEKLKDSQTKFVQQQIKIEQIKETEDDVKEGYEKIQDELNTIKKKCDSTEKKLNVCNAEKDSLDKISKSKMQDISILNLEKKQLQLEINAKNEMINQLTEEAKYSNVKPLVKSRSTTGGVVQESYNRNNMKTNKENLNSKSSIPNSRDQIFVDFANEMHDTKNDGDTTLIPPESDDPREQAMKGN</sequence>
<feature type="compositionally biased region" description="Basic and acidic residues" evidence="2">
    <location>
        <begin position="245"/>
        <end position="255"/>
    </location>
</feature>
<name>A0AAN8S5Y0_POLSC</name>
<accession>A0AAN8S5Y0</accession>
<protein>
    <recommendedName>
        <fullName evidence="6">Golgi membrane protein 1</fullName>
    </recommendedName>
</protein>
<dbReference type="Proteomes" id="UP001372834">
    <property type="component" value="Unassembled WGS sequence"/>
</dbReference>
<proteinExistence type="predicted"/>
<keyword evidence="3" id="KW-1133">Transmembrane helix</keyword>
<feature type="transmembrane region" description="Helical" evidence="3">
    <location>
        <begin position="15"/>
        <end position="35"/>
    </location>
</feature>
<comment type="caution">
    <text evidence="4">The sequence shown here is derived from an EMBL/GenBank/DDBJ whole genome shotgun (WGS) entry which is preliminary data.</text>
</comment>
<evidence type="ECO:0000256" key="2">
    <source>
        <dbReference type="SAM" id="MobiDB-lite"/>
    </source>
</evidence>
<feature type="region of interest" description="Disordered" evidence="2">
    <location>
        <begin position="185"/>
        <end position="214"/>
    </location>
</feature>
<evidence type="ECO:0000256" key="3">
    <source>
        <dbReference type="SAM" id="Phobius"/>
    </source>
</evidence>
<gene>
    <name evidence="4" type="ORF">RUM43_014507</name>
</gene>
<evidence type="ECO:0000313" key="4">
    <source>
        <dbReference type="EMBL" id="KAK6630522.1"/>
    </source>
</evidence>
<evidence type="ECO:0008006" key="6">
    <source>
        <dbReference type="Google" id="ProtNLM"/>
    </source>
</evidence>
<keyword evidence="3" id="KW-0812">Transmembrane</keyword>
<feature type="coiled-coil region" evidence="1">
    <location>
        <begin position="88"/>
        <end position="171"/>
    </location>
</feature>
<keyword evidence="3" id="KW-0472">Membrane</keyword>
<dbReference type="EMBL" id="JAWJWE010000010">
    <property type="protein sequence ID" value="KAK6630522.1"/>
    <property type="molecule type" value="Genomic_DNA"/>
</dbReference>
<evidence type="ECO:0000313" key="5">
    <source>
        <dbReference type="Proteomes" id="UP001372834"/>
    </source>
</evidence>
<evidence type="ECO:0000256" key="1">
    <source>
        <dbReference type="SAM" id="Coils"/>
    </source>
</evidence>
<keyword evidence="1" id="KW-0175">Coiled coil</keyword>